<keyword evidence="5" id="KW-1185">Reference proteome</keyword>
<keyword evidence="1" id="KW-1133">Transmembrane helix</keyword>
<reference evidence="4 5" key="1">
    <citation type="submission" date="2017-07" db="EMBL/GenBank/DDBJ databases">
        <title>Elstera cyanobacteriorum sp. nov., a novel bacterium isolated from cyanobacterial aggregates in a eutrophic lake.</title>
        <authorList>
            <person name="Cai H."/>
        </authorList>
    </citation>
    <scope>NUCLEOTIDE SEQUENCE [LARGE SCALE GENOMIC DNA]</scope>
    <source>
        <strain evidence="4 5">TH019</strain>
    </source>
</reference>
<feature type="transmembrane region" description="Helical" evidence="1">
    <location>
        <begin position="61"/>
        <end position="79"/>
    </location>
</feature>
<keyword evidence="1" id="KW-0472">Membrane</keyword>
<protein>
    <recommendedName>
        <fullName evidence="6">LytTR family transcriptional regulator</fullName>
    </recommendedName>
</protein>
<accession>A0A255XQU7</accession>
<dbReference type="RefSeq" id="WP_094408437.1">
    <property type="nucleotide sequence ID" value="NZ_BMJZ01000004.1"/>
</dbReference>
<comment type="caution">
    <text evidence="4">The sequence shown here is derived from an EMBL/GenBank/DDBJ whole genome shotgun (WGS) entry which is preliminary data.</text>
</comment>
<evidence type="ECO:0000313" key="4">
    <source>
        <dbReference type="EMBL" id="OYQ19333.1"/>
    </source>
</evidence>
<dbReference type="Pfam" id="PF07584">
    <property type="entry name" value="BatA"/>
    <property type="match status" value="1"/>
</dbReference>
<dbReference type="Proteomes" id="UP000216361">
    <property type="component" value="Unassembled WGS sequence"/>
</dbReference>
<dbReference type="InterPro" id="IPR011933">
    <property type="entry name" value="Double_TM_dom"/>
</dbReference>
<keyword evidence="1" id="KW-0812">Transmembrane</keyword>
<organism evidence="4 5">
    <name type="scientific">Elstera cyanobacteriorum</name>
    <dbReference type="NCBI Taxonomy" id="2022747"/>
    <lineage>
        <taxon>Bacteria</taxon>
        <taxon>Pseudomonadati</taxon>
        <taxon>Pseudomonadota</taxon>
        <taxon>Alphaproteobacteria</taxon>
        <taxon>Rhodospirillales</taxon>
        <taxon>Rhodospirillaceae</taxon>
        <taxon>Elstera</taxon>
    </lineage>
</organism>
<evidence type="ECO:0000313" key="5">
    <source>
        <dbReference type="Proteomes" id="UP000216361"/>
    </source>
</evidence>
<name>A0A255XQU7_9PROT</name>
<evidence type="ECO:0000259" key="2">
    <source>
        <dbReference type="Pfam" id="PF07584"/>
    </source>
</evidence>
<feature type="transmembrane region" description="Helical" evidence="1">
    <location>
        <begin position="6"/>
        <end position="28"/>
    </location>
</feature>
<gene>
    <name evidence="4" type="ORF">CHR90_07840</name>
</gene>
<dbReference type="Gene3D" id="3.40.50.12140">
    <property type="entry name" value="Domain of unknown function DUF4159"/>
    <property type="match status" value="1"/>
</dbReference>
<feature type="domain" description="DUF4159" evidence="3">
    <location>
        <begin position="709"/>
        <end position="912"/>
    </location>
</feature>
<evidence type="ECO:0000259" key="3">
    <source>
        <dbReference type="Pfam" id="PF13709"/>
    </source>
</evidence>
<feature type="domain" description="Aerotolerance regulator N-terminal" evidence="2">
    <location>
        <begin position="8"/>
        <end position="81"/>
    </location>
</feature>
<dbReference type="PANTHER" id="PTHR37464:SF1">
    <property type="entry name" value="BLL2463 PROTEIN"/>
    <property type="match status" value="1"/>
</dbReference>
<dbReference type="NCBIfam" id="TIGR02226">
    <property type="entry name" value="two_anch"/>
    <property type="match status" value="1"/>
</dbReference>
<dbReference type="Gene3D" id="3.40.50.880">
    <property type="match status" value="1"/>
</dbReference>
<evidence type="ECO:0008006" key="6">
    <source>
        <dbReference type="Google" id="ProtNLM"/>
    </source>
</evidence>
<dbReference type="Pfam" id="PF13709">
    <property type="entry name" value="DUF4159"/>
    <property type="match status" value="1"/>
</dbReference>
<dbReference type="InterPro" id="IPR024163">
    <property type="entry name" value="Aerotolerance_reg_N"/>
</dbReference>
<dbReference type="InterPro" id="IPR025297">
    <property type="entry name" value="DUF4159"/>
</dbReference>
<dbReference type="PANTHER" id="PTHR37464">
    <property type="entry name" value="BLL2463 PROTEIN"/>
    <property type="match status" value="1"/>
</dbReference>
<evidence type="ECO:0000256" key="1">
    <source>
        <dbReference type="SAM" id="Phobius"/>
    </source>
</evidence>
<sequence length="932" mass="98718">MISLGPLAFAAPWILTALIALPALWLLLRVIPPTPLSVKFPALRFLLGLESREETAARTPWWLLLLRLTVAALLILALARPLLHPAPPLTGTGPLLIVLDTGWGAAADWDKRIAVASAALDQAERQGRPAALLATARTAEDAAPALFGPRRAVEVQTRLASLRPQPWPTDRAGALAALQGFEPGAILSVLYLNDGQSDGALAPLLARLAQLGTLDLRAPETLPKLLVPPPRATSVAAANTIDLQVRRAEAGPAESVSLRLLTDAGQVIAQPTLKFADGETLARLPLTIPPDRRNDVARLDLVPEADARPTAAGTVLLDQGWQRRSVGLISSGALDRSQSLLDDPYYLDRALAPLANLTRAALDDLLKRPPSVILWPDTEAATLEQRSRLRAYAEGGGVLLRFAGARLAGMDAEEGPALLPVRLRPGDRALGTALQWTEPMPLAPFAATSPFAGLVAPKDVTVKRQVLAEPGPELAGRTWAQLSDGTPLVTAAPAGEGWLILMHVPARADWSSLPVSGVFIEMLERIIGLSHAVAGGAEAAVQAGVPLPPQQTLDGFAQLGPAASGAEAVPRAGAVTVGPRHPPGLYGATGAEAQRAVNLTAATVTEITALRATPKALPADVRIAPLGGSAEVDLRPWGFTAALLLFLLDLLIAYGLRGLLTARGRFHRAGVAGVVVALLLLPENGKAQAPIQMDPHAQEFALKATLDFRLAYIVTGDTLVDATSKAGLEGLSYILQRRTAVDAAEPMAVNIDQDDLAFFPLLYWPMADSQRPPTPEALERINRYLRTGGTILFDTRDGPYGEGGLGTRRLRALVRGLDIPPLAPAGPDHVLTKAFYLLQEFPGREAASPLWVQANPTPGGDEVSSILMTESDLAGAWAMDKAGTPLYPVSPGGEVQREMAYRTGVNIVMYALTGNYKADQVHVNTILERLGQ</sequence>
<dbReference type="InterPro" id="IPR029062">
    <property type="entry name" value="Class_I_gatase-like"/>
</dbReference>
<dbReference type="AlphaFoldDB" id="A0A255XQU7"/>
<proteinExistence type="predicted"/>
<dbReference type="CDD" id="cd03143">
    <property type="entry name" value="A4_beta-galactosidase_middle_domain"/>
    <property type="match status" value="1"/>
</dbReference>
<dbReference type="OrthoDB" id="9773014at2"/>
<dbReference type="EMBL" id="NOXS01000031">
    <property type="protein sequence ID" value="OYQ19333.1"/>
    <property type="molecule type" value="Genomic_DNA"/>
</dbReference>